<keyword evidence="4" id="KW-0808">Transferase</keyword>
<evidence type="ECO:0000256" key="6">
    <source>
        <dbReference type="ARBA" id="ARBA00022777"/>
    </source>
</evidence>
<dbReference type="SMART" id="SM00387">
    <property type="entry name" value="HATPase_c"/>
    <property type="match status" value="1"/>
</dbReference>
<sequence length="426" mass="49030">MNRLLNQSLKPLAIYALIVLLLSIPAYYFIVDRIWVNELDKHQYVLRDKIESRLARLNLPDSTVEQTINIWNKIEPGFILTSHPTDSLIKDSVYTTIRFDDFLQDREQFRSLSTSVRINNKHYRLLIETNMEEADETVMAISFAAIFFFLLLLGGFIFLIKKISSRIWHPFYLTLDVLKSFRLNADQEISFKPSNIQEFNELNDSLSKLLIRNVNVYKQQKEFTENVSHELQTPLAIVQSKLDLLFQHPALTEEQFGIVESANTALTRVNRINKNLLLLARIENHQFADYEQINLAVLLKDMLGILTEHLGSRQLTLHENITGTLMIEANPVLVEVLINNLLINAIRHNSTGGEITAALNQKQLTIINSGSHALEQEKLFRRFSTTSVLTPGSGLGLAIIKQICELYQWQITYNFSNNQHIFTVTF</sequence>
<dbReference type="InterPro" id="IPR036097">
    <property type="entry name" value="HisK_dim/P_sf"/>
</dbReference>
<name>A0A0D0GTW5_9SPHI</name>
<dbReference type="InterPro" id="IPR005467">
    <property type="entry name" value="His_kinase_dom"/>
</dbReference>
<evidence type="ECO:0000313" key="11">
    <source>
        <dbReference type="Proteomes" id="UP000032049"/>
    </source>
</evidence>
<dbReference type="OrthoDB" id="1522504at2"/>
<evidence type="ECO:0000256" key="5">
    <source>
        <dbReference type="ARBA" id="ARBA00022692"/>
    </source>
</evidence>
<comment type="caution">
    <text evidence="10">The sequence shown here is derived from an EMBL/GenBank/DDBJ whole genome shotgun (WGS) entry which is preliminary data.</text>
</comment>
<dbReference type="Pfam" id="PF00512">
    <property type="entry name" value="HisKA"/>
    <property type="match status" value="1"/>
</dbReference>
<dbReference type="STRING" id="1503925.TH53_07815"/>
<dbReference type="PROSITE" id="PS50109">
    <property type="entry name" value="HIS_KIN"/>
    <property type="match status" value="1"/>
</dbReference>
<evidence type="ECO:0000256" key="4">
    <source>
        <dbReference type="ARBA" id="ARBA00022679"/>
    </source>
</evidence>
<reference evidence="10 11" key="1">
    <citation type="submission" date="2015-01" db="EMBL/GenBank/DDBJ databases">
        <title>Draft genome sequence of Pedobacter sp. NL19 isolated from sludge of an effluent treatment pond in an abandoned uranium mine.</title>
        <authorList>
            <person name="Santos T."/>
            <person name="Caetano T."/>
            <person name="Covas C."/>
            <person name="Cruz A."/>
            <person name="Mendo S."/>
        </authorList>
    </citation>
    <scope>NUCLEOTIDE SEQUENCE [LARGE SCALE GENOMIC DNA]</scope>
    <source>
        <strain evidence="10 11">NL19</strain>
    </source>
</reference>
<dbReference type="InterPro" id="IPR036890">
    <property type="entry name" value="HATPase_C_sf"/>
</dbReference>
<evidence type="ECO:0000256" key="8">
    <source>
        <dbReference type="SAM" id="Phobius"/>
    </source>
</evidence>
<dbReference type="GO" id="GO:0000155">
    <property type="term" value="F:phosphorelay sensor kinase activity"/>
    <property type="evidence" value="ECO:0007669"/>
    <property type="project" value="InterPro"/>
</dbReference>
<dbReference type="CDD" id="cd00082">
    <property type="entry name" value="HisKA"/>
    <property type="match status" value="1"/>
</dbReference>
<accession>A0A0D0GTW5</accession>
<dbReference type="InterPro" id="IPR003594">
    <property type="entry name" value="HATPase_dom"/>
</dbReference>
<dbReference type="SUPFAM" id="SSF55874">
    <property type="entry name" value="ATPase domain of HSP90 chaperone/DNA topoisomerase II/histidine kinase"/>
    <property type="match status" value="1"/>
</dbReference>
<dbReference type="SMART" id="SM00388">
    <property type="entry name" value="HisKA"/>
    <property type="match status" value="1"/>
</dbReference>
<dbReference type="RefSeq" id="WP_041880436.1">
    <property type="nucleotide sequence ID" value="NZ_CP157278.1"/>
</dbReference>
<gene>
    <name evidence="10" type="ORF">TH53_07815</name>
</gene>
<keyword evidence="5 8" id="KW-0812">Transmembrane</keyword>
<protein>
    <recommendedName>
        <fullName evidence="2">histidine kinase</fullName>
        <ecNumber evidence="2">2.7.13.3</ecNumber>
    </recommendedName>
</protein>
<evidence type="ECO:0000256" key="2">
    <source>
        <dbReference type="ARBA" id="ARBA00012438"/>
    </source>
</evidence>
<dbReference type="EC" id="2.7.13.3" evidence="2"/>
<feature type="transmembrane region" description="Helical" evidence="8">
    <location>
        <begin position="138"/>
        <end position="160"/>
    </location>
</feature>
<dbReference type="Gene3D" id="3.30.565.10">
    <property type="entry name" value="Histidine kinase-like ATPase, C-terminal domain"/>
    <property type="match status" value="1"/>
</dbReference>
<keyword evidence="3" id="KW-0597">Phosphoprotein</keyword>
<dbReference type="GO" id="GO:0005886">
    <property type="term" value="C:plasma membrane"/>
    <property type="evidence" value="ECO:0007669"/>
    <property type="project" value="TreeGrafter"/>
</dbReference>
<dbReference type="SUPFAM" id="SSF47384">
    <property type="entry name" value="Homodimeric domain of signal transducing histidine kinase"/>
    <property type="match status" value="1"/>
</dbReference>
<dbReference type="Gene3D" id="1.10.287.130">
    <property type="match status" value="1"/>
</dbReference>
<dbReference type="Pfam" id="PF02518">
    <property type="entry name" value="HATPase_c"/>
    <property type="match status" value="1"/>
</dbReference>
<keyword evidence="6" id="KW-0418">Kinase</keyword>
<evidence type="ECO:0000259" key="9">
    <source>
        <dbReference type="PROSITE" id="PS50109"/>
    </source>
</evidence>
<keyword evidence="8" id="KW-0472">Membrane</keyword>
<evidence type="ECO:0000256" key="3">
    <source>
        <dbReference type="ARBA" id="ARBA00022553"/>
    </source>
</evidence>
<dbReference type="Proteomes" id="UP000032049">
    <property type="component" value="Unassembled WGS sequence"/>
</dbReference>
<evidence type="ECO:0000256" key="1">
    <source>
        <dbReference type="ARBA" id="ARBA00000085"/>
    </source>
</evidence>
<dbReference type="InterPro" id="IPR050428">
    <property type="entry name" value="TCS_sensor_his_kinase"/>
</dbReference>
<proteinExistence type="predicted"/>
<evidence type="ECO:0000256" key="7">
    <source>
        <dbReference type="ARBA" id="ARBA00022989"/>
    </source>
</evidence>
<dbReference type="EMBL" id="JXRA01000029">
    <property type="protein sequence ID" value="KIO77826.1"/>
    <property type="molecule type" value="Genomic_DNA"/>
</dbReference>
<organism evidence="10 11">
    <name type="scientific">Pedobacter lusitanus</name>
    <dbReference type="NCBI Taxonomy" id="1503925"/>
    <lineage>
        <taxon>Bacteria</taxon>
        <taxon>Pseudomonadati</taxon>
        <taxon>Bacteroidota</taxon>
        <taxon>Sphingobacteriia</taxon>
        <taxon>Sphingobacteriales</taxon>
        <taxon>Sphingobacteriaceae</taxon>
        <taxon>Pedobacter</taxon>
    </lineage>
</organism>
<feature type="domain" description="Histidine kinase" evidence="9">
    <location>
        <begin position="226"/>
        <end position="426"/>
    </location>
</feature>
<keyword evidence="11" id="KW-1185">Reference proteome</keyword>
<keyword evidence="7 8" id="KW-1133">Transmembrane helix</keyword>
<dbReference type="InterPro" id="IPR003661">
    <property type="entry name" value="HisK_dim/P_dom"/>
</dbReference>
<evidence type="ECO:0000313" key="10">
    <source>
        <dbReference type="EMBL" id="KIO77826.1"/>
    </source>
</evidence>
<comment type="catalytic activity">
    <reaction evidence="1">
        <text>ATP + protein L-histidine = ADP + protein N-phospho-L-histidine.</text>
        <dbReference type="EC" id="2.7.13.3"/>
    </reaction>
</comment>
<dbReference type="AlphaFoldDB" id="A0A0D0GTW5"/>
<dbReference type="PANTHER" id="PTHR45436">
    <property type="entry name" value="SENSOR HISTIDINE KINASE YKOH"/>
    <property type="match status" value="1"/>
</dbReference>
<feature type="transmembrane region" description="Helical" evidence="8">
    <location>
        <begin position="12"/>
        <end position="30"/>
    </location>
</feature>
<dbReference type="PANTHER" id="PTHR45436:SF5">
    <property type="entry name" value="SENSOR HISTIDINE KINASE TRCS"/>
    <property type="match status" value="1"/>
</dbReference>